<feature type="domain" description="Pyruvate kinase barrel" evidence="14">
    <location>
        <begin position="3"/>
        <end position="325"/>
    </location>
</feature>
<comment type="similarity">
    <text evidence="2 13">Belongs to the pyruvate kinase family.</text>
</comment>
<dbReference type="SUPFAM" id="SSF51621">
    <property type="entry name" value="Phosphoenolpyruvate/pyruvate domain"/>
    <property type="match status" value="1"/>
</dbReference>
<evidence type="ECO:0000256" key="6">
    <source>
        <dbReference type="ARBA" id="ARBA00022741"/>
    </source>
</evidence>
<name>A0A084IKE5_SALHC</name>
<dbReference type="AlphaFoldDB" id="A0A084IKE5"/>
<dbReference type="InterPro" id="IPR015793">
    <property type="entry name" value="Pyrv_Knase_brl"/>
</dbReference>
<dbReference type="GO" id="GO:0004743">
    <property type="term" value="F:pyruvate kinase activity"/>
    <property type="evidence" value="ECO:0007669"/>
    <property type="project" value="UniProtKB-UniRule"/>
</dbReference>
<dbReference type="GO" id="GO:0005524">
    <property type="term" value="F:ATP binding"/>
    <property type="evidence" value="ECO:0007669"/>
    <property type="project" value="UniProtKB-KW"/>
</dbReference>
<keyword evidence="6" id="KW-0547">Nucleotide-binding</keyword>
<dbReference type="FunFam" id="2.40.33.10:FF:000001">
    <property type="entry name" value="Pyruvate kinase"/>
    <property type="match status" value="1"/>
</dbReference>
<evidence type="ECO:0000256" key="7">
    <source>
        <dbReference type="ARBA" id="ARBA00022777"/>
    </source>
</evidence>
<evidence type="ECO:0000256" key="9">
    <source>
        <dbReference type="ARBA" id="ARBA00022842"/>
    </source>
</evidence>
<dbReference type="Gene3D" id="3.20.20.60">
    <property type="entry name" value="Phosphoenolpyruvate-binding domains"/>
    <property type="match status" value="1"/>
</dbReference>
<sequence>MHRKTKILATLGPASDSPETLKRLIEAGVNAVRINFSHGAAEEHRRRVNTVRDVAKELGKPVAVLGDLQGPKIRIESFADGSVELEDGQTFTLDTEMDADAGTKDAVAIYFKPLLADVKKGSQLMVNDGAIALTVTSVEGPRIVTRVDVGGTLSGRKGVNLRGGGLSAGGLTDKDMKDIKLAAELEVDFLAVSFVRGASDMHQARRLMTEAGGNARLCAKIERAEALDALEEIIGASDVVMVARGDLGVEIGDPELPGVQKRIIAQSREMNRLVITATQMMESMIENPTPTRAEVLDVANATLDGTDAVMLSAESAVGKYPVQTVEAMSRICLGAEREAVADRSPAGLAAHFRRTDEAIAMATVYTASHMHADAIISLTESGTTAMLMSRQGAPVPIFALTHYPRTEQYLALCRNVYPVAFKPSELDSMVPSTEAMACLKERGDVVAGHRVLITKGDFTGPGGTNTMKILTVE</sequence>
<evidence type="ECO:0000256" key="1">
    <source>
        <dbReference type="ARBA" id="ARBA00004997"/>
    </source>
</evidence>
<gene>
    <name evidence="16" type="ORF">C41B8_11338</name>
</gene>
<dbReference type="NCBIfam" id="TIGR01064">
    <property type="entry name" value="pyruv_kin"/>
    <property type="match status" value="1"/>
</dbReference>
<evidence type="ECO:0000256" key="11">
    <source>
        <dbReference type="ARBA" id="ARBA00023317"/>
    </source>
</evidence>
<reference evidence="16 17" key="1">
    <citation type="submission" date="2013-03" db="EMBL/GenBank/DDBJ databases">
        <title>Salinisphaera hydrothermalis C41B8 Genome Sequencing.</title>
        <authorList>
            <person name="Li C."/>
            <person name="Lai Q."/>
            <person name="Shao Z."/>
        </authorList>
    </citation>
    <scope>NUCLEOTIDE SEQUENCE [LARGE SCALE GENOMIC DNA]</scope>
    <source>
        <strain evidence="16 17">C41B8</strain>
    </source>
</reference>
<keyword evidence="17" id="KW-1185">Reference proteome</keyword>
<dbReference type="EMBL" id="APNK01000016">
    <property type="protein sequence ID" value="KEZ77179.1"/>
    <property type="molecule type" value="Genomic_DNA"/>
</dbReference>
<keyword evidence="7 13" id="KW-0418">Kinase</keyword>
<dbReference type="Pfam" id="PF02887">
    <property type="entry name" value="PK_C"/>
    <property type="match status" value="1"/>
</dbReference>
<dbReference type="NCBIfam" id="NF004491">
    <property type="entry name" value="PRK05826.1"/>
    <property type="match status" value="1"/>
</dbReference>
<evidence type="ECO:0000256" key="5">
    <source>
        <dbReference type="ARBA" id="ARBA00022723"/>
    </source>
</evidence>
<keyword evidence="10 13" id="KW-0324">Glycolysis</keyword>
<comment type="pathway">
    <text evidence="1 13">Carbohydrate degradation; glycolysis; pyruvate from D-glyceraldehyde 3-phosphate: step 5/5.</text>
</comment>
<dbReference type="NCBIfam" id="NF004978">
    <property type="entry name" value="PRK06354.1"/>
    <property type="match status" value="1"/>
</dbReference>
<feature type="domain" description="Pyruvate kinase C-terminal" evidence="15">
    <location>
        <begin position="357"/>
        <end position="470"/>
    </location>
</feature>
<dbReference type="Gene3D" id="3.40.1380.20">
    <property type="entry name" value="Pyruvate kinase, C-terminal domain"/>
    <property type="match status" value="1"/>
</dbReference>
<evidence type="ECO:0000256" key="2">
    <source>
        <dbReference type="ARBA" id="ARBA00008663"/>
    </source>
</evidence>
<keyword evidence="9 13" id="KW-0460">Magnesium</keyword>
<evidence type="ECO:0000256" key="4">
    <source>
        <dbReference type="ARBA" id="ARBA00022679"/>
    </source>
</evidence>
<dbReference type="InterPro" id="IPR001697">
    <property type="entry name" value="Pyr_Knase"/>
</dbReference>
<dbReference type="GO" id="GO:0000287">
    <property type="term" value="F:magnesium ion binding"/>
    <property type="evidence" value="ECO:0007669"/>
    <property type="project" value="UniProtKB-UniRule"/>
</dbReference>
<comment type="caution">
    <text evidence="16">The sequence shown here is derived from an EMBL/GenBank/DDBJ whole genome shotgun (WGS) entry which is preliminary data.</text>
</comment>
<dbReference type="GO" id="GO:0016301">
    <property type="term" value="F:kinase activity"/>
    <property type="evidence" value="ECO:0007669"/>
    <property type="project" value="UniProtKB-KW"/>
</dbReference>
<dbReference type="PANTHER" id="PTHR11817">
    <property type="entry name" value="PYRUVATE KINASE"/>
    <property type="match status" value="1"/>
</dbReference>
<evidence type="ECO:0000256" key="3">
    <source>
        <dbReference type="ARBA" id="ARBA00012142"/>
    </source>
</evidence>
<evidence type="ECO:0000256" key="13">
    <source>
        <dbReference type="RuleBase" id="RU000504"/>
    </source>
</evidence>
<evidence type="ECO:0000256" key="8">
    <source>
        <dbReference type="ARBA" id="ARBA00022840"/>
    </source>
</evidence>
<keyword evidence="5" id="KW-0479">Metal-binding</keyword>
<dbReference type="STRING" id="1304275.C41B8_11338"/>
<evidence type="ECO:0000256" key="10">
    <source>
        <dbReference type="ARBA" id="ARBA00023152"/>
    </source>
</evidence>
<dbReference type="OrthoDB" id="9812123at2"/>
<dbReference type="PATRIC" id="fig|1304275.5.peg.2312"/>
<dbReference type="InterPro" id="IPR011037">
    <property type="entry name" value="Pyrv_Knase-like_insert_dom_sf"/>
</dbReference>
<dbReference type="SUPFAM" id="SSF50800">
    <property type="entry name" value="PK beta-barrel domain-like"/>
    <property type="match status" value="1"/>
</dbReference>
<keyword evidence="8" id="KW-0067">ATP-binding</keyword>
<keyword evidence="11 16" id="KW-0670">Pyruvate</keyword>
<dbReference type="EC" id="2.7.1.40" evidence="3 12"/>
<protein>
    <recommendedName>
        <fullName evidence="3 12">Pyruvate kinase</fullName>
        <ecNumber evidence="3 12">2.7.1.40</ecNumber>
    </recommendedName>
</protein>
<accession>A0A084IKE5</accession>
<evidence type="ECO:0000256" key="12">
    <source>
        <dbReference type="NCBIfam" id="TIGR01064"/>
    </source>
</evidence>
<comment type="catalytic activity">
    <reaction evidence="13">
        <text>pyruvate + ATP = phosphoenolpyruvate + ADP + H(+)</text>
        <dbReference type="Rhea" id="RHEA:18157"/>
        <dbReference type="ChEBI" id="CHEBI:15361"/>
        <dbReference type="ChEBI" id="CHEBI:15378"/>
        <dbReference type="ChEBI" id="CHEBI:30616"/>
        <dbReference type="ChEBI" id="CHEBI:58702"/>
        <dbReference type="ChEBI" id="CHEBI:456216"/>
        <dbReference type="EC" id="2.7.1.40"/>
    </reaction>
</comment>
<evidence type="ECO:0000313" key="16">
    <source>
        <dbReference type="EMBL" id="KEZ77179.1"/>
    </source>
</evidence>
<dbReference type="Proteomes" id="UP000028302">
    <property type="component" value="Unassembled WGS sequence"/>
</dbReference>
<dbReference type="UniPathway" id="UPA00109">
    <property type="reaction ID" value="UER00188"/>
</dbReference>
<dbReference type="RefSeq" id="WP_037338076.1">
    <property type="nucleotide sequence ID" value="NZ_APNK01000016.1"/>
</dbReference>
<keyword evidence="4 13" id="KW-0808">Transferase</keyword>
<dbReference type="InterPro" id="IPR036918">
    <property type="entry name" value="Pyrv_Knase_C_sf"/>
</dbReference>
<dbReference type="PRINTS" id="PR01050">
    <property type="entry name" value="PYRUVTKNASE"/>
</dbReference>
<dbReference type="SUPFAM" id="SSF52935">
    <property type="entry name" value="PK C-terminal domain-like"/>
    <property type="match status" value="1"/>
</dbReference>
<dbReference type="Gene3D" id="2.40.33.10">
    <property type="entry name" value="PK beta-barrel domain-like"/>
    <property type="match status" value="1"/>
</dbReference>
<dbReference type="GO" id="GO:0030955">
    <property type="term" value="F:potassium ion binding"/>
    <property type="evidence" value="ECO:0007669"/>
    <property type="project" value="UniProtKB-UniRule"/>
</dbReference>
<dbReference type="Pfam" id="PF00224">
    <property type="entry name" value="PK"/>
    <property type="match status" value="1"/>
</dbReference>
<evidence type="ECO:0000313" key="17">
    <source>
        <dbReference type="Proteomes" id="UP000028302"/>
    </source>
</evidence>
<dbReference type="InterPro" id="IPR040442">
    <property type="entry name" value="Pyrv_kinase-like_dom_sf"/>
</dbReference>
<organism evidence="16 17">
    <name type="scientific">Salinisphaera hydrothermalis (strain C41B8)</name>
    <dbReference type="NCBI Taxonomy" id="1304275"/>
    <lineage>
        <taxon>Bacteria</taxon>
        <taxon>Pseudomonadati</taxon>
        <taxon>Pseudomonadota</taxon>
        <taxon>Gammaproteobacteria</taxon>
        <taxon>Salinisphaerales</taxon>
        <taxon>Salinisphaeraceae</taxon>
        <taxon>Salinisphaera</taxon>
    </lineage>
</organism>
<dbReference type="InterPro" id="IPR015795">
    <property type="entry name" value="Pyrv_Knase_C"/>
</dbReference>
<dbReference type="InterPro" id="IPR015813">
    <property type="entry name" value="Pyrv/PenolPyrv_kinase-like_dom"/>
</dbReference>
<evidence type="ECO:0000259" key="15">
    <source>
        <dbReference type="Pfam" id="PF02887"/>
    </source>
</evidence>
<dbReference type="eggNOG" id="COG0469">
    <property type="taxonomic scope" value="Bacteria"/>
</dbReference>
<proteinExistence type="inferred from homology"/>
<dbReference type="InterPro" id="IPR015806">
    <property type="entry name" value="Pyrv_Knase_insert_dom_sf"/>
</dbReference>
<evidence type="ECO:0000259" key="14">
    <source>
        <dbReference type="Pfam" id="PF00224"/>
    </source>
</evidence>